<protein>
    <submittedName>
        <fullName evidence="1">Uncharacterized protein</fullName>
    </submittedName>
</protein>
<gene>
    <name evidence="1" type="ORF">NSPZN2_10154</name>
</gene>
<name>A0ABM8QCD4_9BACT</name>
<dbReference type="EMBL" id="CAJNBJ010000001">
    <property type="protein sequence ID" value="CAE6689615.1"/>
    <property type="molecule type" value="Genomic_DNA"/>
</dbReference>
<proteinExistence type="predicted"/>
<dbReference type="Proteomes" id="UP000675880">
    <property type="component" value="Unassembled WGS sequence"/>
</dbReference>
<reference evidence="1 2" key="1">
    <citation type="submission" date="2021-02" db="EMBL/GenBank/DDBJ databases">
        <authorList>
            <person name="Han P."/>
        </authorList>
    </citation>
    <scope>NUCLEOTIDE SEQUENCE [LARGE SCALE GENOMIC DNA]</scope>
    <source>
        <strain evidence="1">Candidatus Nitrospira sp. ZN2</strain>
    </source>
</reference>
<accession>A0ABM8QCD4</accession>
<evidence type="ECO:0000313" key="2">
    <source>
        <dbReference type="Proteomes" id="UP000675880"/>
    </source>
</evidence>
<comment type="caution">
    <text evidence="1">The sequence shown here is derived from an EMBL/GenBank/DDBJ whole genome shotgun (WGS) entry which is preliminary data.</text>
</comment>
<organism evidence="1 2">
    <name type="scientific">Nitrospira defluvii</name>
    <dbReference type="NCBI Taxonomy" id="330214"/>
    <lineage>
        <taxon>Bacteria</taxon>
        <taxon>Pseudomonadati</taxon>
        <taxon>Nitrospirota</taxon>
        <taxon>Nitrospiria</taxon>
        <taxon>Nitrospirales</taxon>
        <taxon>Nitrospiraceae</taxon>
        <taxon>Nitrospira</taxon>
    </lineage>
</organism>
<sequence>MRMAYKVEGQSRAPVQYCSADDPRGAVRMLVVFETAIAAECSDRCRKWNLVVNAAAPLYVGMADRQER</sequence>
<evidence type="ECO:0000313" key="1">
    <source>
        <dbReference type="EMBL" id="CAE6689615.1"/>
    </source>
</evidence>
<keyword evidence="2" id="KW-1185">Reference proteome</keyword>